<sequence>MYAIMDGSHKIDRFSCLDGLIHLRRAVGYHVVQSYIPTALIVVISWVSFWIDRRAVPARVTLSFTTLLSLSTLGNGLRFGLPMVSYAKSIDYWFGMCMIFVFCALLEFAVVNSYMRKANKYEKLSKALEKRQISLESDPDDEDEDGPYIPSNINKHSYHLVGNVPVKKKEDKKVSSTNSSIPLSTFSVYRKKIALSRSSSSINNQNSQDPESHPCSVYATTVNDSFPGRIATLATMDMEDSMTLSAENIPLNTNKSQPARLQSGNFRQTDESPTKTTFISDEEWPEQVCRILKFN</sequence>
<protein>
    <submittedName>
        <fullName evidence="2">Neurotransmitter-gated ion-channel transmembrane domain-containing protein</fullName>
    </submittedName>
</protein>
<name>A0AC34GSQ7_9BILA</name>
<evidence type="ECO:0000313" key="2">
    <source>
        <dbReference type="WBParaSite" id="ES5_v2.g7651.t1"/>
    </source>
</evidence>
<dbReference type="WBParaSite" id="ES5_v2.g7651.t1">
    <property type="protein sequence ID" value="ES5_v2.g7651.t1"/>
    <property type="gene ID" value="ES5_v2.g7651"/>
</dbReference>
<proteinExistence type="predicted"/>
<reference evidence="2" key="1">
    <citation type="submission" date="2022-11" db="UniProtKB">
        <authorList>
            <consortium name="WormBaseParasite"/>
        </authorList>
    </citation>
    <scope>IDENTIFICATION</scope>
</reference>
<organism evidence="1 2">
    <name type="scientific">Panagrolaimus sp. ES5</name>
    <dbReference type="NCBI Taxonomy" id="591445"/>
    <lineage>
        <taxon>Eukaryota</taxon>
        <taxon>Metazoa</taxon>
        <taxon>Ecdysozoa</taxon>
        <taxon>Nematoda</taxon>
        <taxon>Chromadorea</taxon>
        <taxon>Rhabditida</taxon>
        <taxon>Tylenchina</taxon>
        <taxon>Panagrolaimomorpha</taxon>
        <taxon>Panagrolaimoidea</taxon>
        <taxon>Panagrolaimidae</taxon>
        <taxon>Panagrolaimus</taxon>
    </lineage>
</organism>
<dbReference type="Proteomes" id="UP000887579">
    <property type="component" value="Unplaced"/>
</dbReference>
<evidence type="ECO:0000313" key="1">
    <source>
        <dbReference type="Proteomes" id="UP000887579"/>
    </source>
</evidence>
<accession>A0AC34GSQ7</accession>